<dbReference type="InterPro" id="IPR058982">
    <property type="entry name" value="Beta-barrel_AprE"/>
</dbReference>
<feature type="transmembrane region" description="Helical" evidence="7">
    <location>
        <begin position="41"/>
        <end position="63"/>
    </location>
</feature>
<keyword evidence="3 7" id="KW-0812">Transmembrane</keyword>
<feature type="coiled-coil region" evidence="6">
    <location>
        <begin position="318"/>
        <end position="359"/>
    </location>
</feature>
<organism evidence="9 10">
    <name type="scientific">Microseira wollei NIES-4236</name>
    <dbReference type="NCBI Taxonomy" id="2530354"/>
    <lineage>
        <taxon>Bacteria</taxon>
        <taxon>Bacillati</taxon>
        <taxon>Cyanobacteriota</taxon>
        <taxon>Cyanophyceae</taxon>
        <taxon>Oscillatoriophycideae</taxon>
        <taxon>Aerosakkonematales</taxon>
        <taxon>Aerosakkonemataceae</taxon>
        <taxon>Microseira</taxon>
    </lineage>
</organism>
<evidence type="ECO:0000313" key="10">
    <source>
        <dbReference type="Proteomes" id="UP001050975"/>
    </source>
</evidence>
<dbReference type="EMBL" id="BLAY01000328">
    <property type="protein sequence ID" value="GET44329.1"/>
    <property type="molecule type" value="Genomic_DNA"/>
</dbReference>
<keyword evidence="10" id="KW-1185">Reference proteome</keyword>
<evidence type="ECO:0000256" key="6">
    <source>
        <dbReference type="SAM" id="Coils"/>
    </source>
</evidence>
<sequence length="526" mass="57142">MTAPTFIPKPPSLTTPSQGEAKAIFLHPATPDEFLPPISRWTILGGLVLLAGFSFAIALASILKYKVSVKAPATIRPYGELRIVQSSVEGTVKSIKVAANQVVKQGDIIANIDDSRLQTKKRQLQGNIQQATLQLAQIEIQASALDSQIAAEADRTKRAIASFQAELSRTQRDLKDKQITTVAQANEAEANLRIAQEEWQKAQVELTAAKADLKSIQAALKAATTKQDRYKPLAEAGAISLDKYQEAQLAVEQQEQAQESQKAAILAKQQDIERQKRAVEAAESRWQGTQAALNPSDATVTMVKEKIAAESATGKATLARLKQEREQLIQRKVEFQNQINRDRQELQQLETELANTVIRASASGTILQLNLRNTDQVVRPGDAIAQIAPSEAPLVIKAMVLSQDIGKVETSQTAYLRVSACPYPDYGTLKGKVSTISPDAIKPQGKDTNTAQASIAVAVDAAYDVTIEPEALTLSIGGRKCTIQSGMEGTTEIISREETVLQFILRRARLLMGFENSPAISGQFVT</sequence>
<evidence type="ECO:0000259" key="8">
    <source>
        <dbReference type="Pfam" id="PF26002"/>
    </source>
</evidence>
<feature type="coiled-coil region" evidence="6">
    <location>
        <begin position="121"/>
        <end position="285"/>
    </location>
</feature>
<evidence type="ECO:0000256" key="4">
    <source>
        <dbReference type="ARBA" id="ARBA00022989"/>
    </source>
</evidence>
<dbReference type="AlphaFoldDB" id="A0AAV3XP68"/>
<keyword evidence="5 7" id="KW-0472">Membrane</keyword>
<evidence type="ECO:0000256" key="7">
    <source>
        <dbReference type="SAM" id="Phobius"/>
    </source>
</evidence>
<name>A0AAV3XP68_9CYAN</name>
<dbReference type="RefSeq" id="WP_226594103.1">
    <property type="nucleotide sequence ID" value="NZ_BLAY01000328.1"/>
</dbReference>
<dbReference type="Proteomes" id="UP001050975">
    <property type="component" value="Unassembled WGS sequence"/>
</dbReference>
<gene>
    <name evidence="9" type="ORF">MiSe_91550</name>
</gene>
<comment type="caution">
    <text evidence="9">The sequence shown here is derived from an EMBL/GenBank/DDBJ whole genome shotgun (WGS) entry which is preliminary data.</text>
</comment>
<dbReference type="Gene3D" id="2.40.50.100">
    <property type="match status" value="2"/>
</dbReference>
<dbReference type="Gene3D" id="1.10.287.470">
    <property type="entry name" value="Helix hairpin bin"/>
    <property type="match status" value="1"/>
</dbReference>
<evidence type="ECO:0000256" key="3">
    <source>
        <dbReference type="ARBA" id="ARBA00022692"/>
    </source>
</evidence>
<evidence type="ECO:0000256" key="1">
    <source>
        <dbReference type="ARBA" id="ARBA00004167"/>
    </source>
</evidence>
<dbReference type="GO" id="GO:0016020">
    <property type="term" value="C:membrane"/>
    <property type="evidence" value="ECO:0007669"/>
    <property type="project" value="UniProtKB-SubCell"/>
</dbReference>
<accession>A0AAV3XP68</accession>
<dbReference type="InterPro" id="IPR050739">
    <property type="entry name" value="MFP"/>
</dbReference>
<feature type="domain" description="AprE-like beta-barrel" evidence="8">
    <location>
        <begin position="394"/>
        <end position="490"/>
    </location>
</feature>
<evidence type="ECO:0000256" key="5">
    <source>
        <dbReference type="ARBA" id="ARBA00023136"/>
    </source>
</evidence>
<dbReference type="PANTHER" id="PTHR30386">
    <property type="entry name" value="MEMBRANE FUSION SUBUNIT OF EMRAB-TOLC MULTIDRUG EFFLUX PUMP"/>
    <property type="match status" value="1"/>
</dbReference>
<dbReference type="Gene3D" id="2.40.30.170">
    <property type="match status" value="1"/>
</dbReference>
<dbReference type="Pfam" id="PF26002">
    <property type="entry name" value="Beta-barrel_AprE"/>
    <property type="match status" value="1"/>
</dbReference>
<evidence type="ECO:0000256" key="2">
    <source>
        <dbReference type="ARBA" id="ARBA00009477"/>
    </source>
</evidence>
<reference evidence="9" key="1">
    <citation type="submission" date="2019-10" db="EMBL/GenBank/DDBJ databases">
        <title>Draft genome sequece of Microseira wollei NIES-4236.</title>
        <authorList>
            <person name="Yamaguchi H."/>
            <person name="Suzuki S."/>
            <person name="Kawachi M."/>
        </authorList>
    </citation>
    <scope>NUCLEOTIDE SEQUENCE</scope>
    <source>
        <strain evidence="9">NIES-4236</strain>
    </source>
</reference>
<comment type="similarity">
    <text evidence="2">Belongs to the membrane fusion protein (MFP) (TC 8.A.1) family.</text>
</comment>
<dbReference type="PANTHER" id="PTHR30386:SF26">
    <property type="entry name" value="TRANSPORT PROTEIN COMB"/>
    <property type="match status" value="1"/>
</dbReference>
<keyword evidence="4 7" id="KW-1133">Transmembrane helix</keyword>
<proteinExistence type="inferred from homology"/>
<protein>
    <recommendedName>
        <fullName evidence="8">AprE-like beta-barrel domain-containing protein</fullName>
    </recommendedName>
</protein>
<comment type="subcellular location">
    <subcellularLocation>
        <location evidence="1">Membrane</location>
        <topology evidence="1">Single-pass membrane protein</topology>
    </subcellularLocation>
</comment>
<keyword evidence="6" id="KW-0175">Coiled coil</keyword>
<evidence type="ECO:0000313" key="9">
    <source>
        <dbReference type="EMBL" id="GET44329.1"/>
    </source>
</evidence>